<evidence type="ECO:0000313" key="2">
    <source>
        <dbReference type="Proteomes" id="UP000824175"/>
    </source>
</evidence>
<reference evidence="1" key="1">
    <citation type="submission" date="2020-10" db="EMBL/GenBank/DDBJ databases">
        <authorList>
            <person name="Gilroy R."/>
        </authorList>
    </citation>
    <scope>NUCLEOTIDE SEQUENCE</scope>
    <source>
        <strain evidence="1">CHK195-11698</strain>
    </source>
</reference>
<accession>A0A9D1HQ25</accession>
<comment type="caution">
    <text evidence="1">The sequence shown here is derived from an EMBL/GenBank/DDBJ whole genome shotgun (WGS) entry which is preliminary data.</text>
</comment>
<dbReference type="AlphaFoldDB" id="A0A9D1HQ25"/>
<dbReference type="EMBL" id="DVMJ01000107">
    <property type="protein sequence ID" value="HIU14705.1"/>
    <property type="molecule type" value="Genomic_DNA"/>
</dbReference>
<reference evidence="1" key="2">
    <citation type="journal article" date="2021" name="PeerJ">
        <title>Extensive microbial diversity within the chicken gut microbiome revealed by metagenomics and culture.</title>
        <authorList>
            <person name="Gilroy R."/>
            <person name="Ravi A."/>
            <person name="Getino M."/>
            <person name="Pursley I."/>
            <person name="Horton D.L."/>
            <person name="Alikhan N.F."/>
            <person name="Baker D."/>
            <person name="Gharbi K."/>
            <person name="Hall N."/>
            <person name="Watson M."/>
            <person name="Adriaenssens E.M."/>
            <person name="Foster-Nyarko E."/>
            <person name="Jarju S."/>
            <person name="Secka A."/>
            <person name="Antonio M."/>
            <person name="Oren A."/>
            <person name="Chaudhuri R.R."/>
            <person name="La Ragione R."/>
            <person name="Hildebrand F."/>
            <person name="Pallen M.J."/>
        </authorList>
    </citation>
    <scope>NUCLEOTIDE SEQUENCE</scope>
    <source>
        <strain evidence="1">CHK195-11698</strain>
    </source>
</reference>
<gene>
    <name evidence="1" type="ORF">IAD15_11675</name>
</gene>
<evidence type="ECO:0000313" key="1">
    <source>
        <dbReference type="EMBL" id="HIU14705.1"/>
    </source>
</evidence>
<dbReference type="Proteomes" id="UP000824175">
    <property type="component" value="Unassembled WGS sequence"/>
</dbReference>
<protein>
    <submittedName>
        <fullName evidence="1">Uncharacterized protein</fullName>
    </submittedName>
</protein>
<organism evidence="1 2">
    <name type="scientific">Candidatus Fimiplasma intestinipullorum</name>
    <dbReference type="NCBI Taxonomy" id="2840825"/>
    <lineage>
        <taxon>Bacteria</taxon>
        <taxon>Bacillati</taxon>
        <taxon>Bacillota</taxon>
        <taxon>Clostridia</taxon>
        <taxon>Eubacteriales</taxon>
        <taxon>Candidatus Fimiplasma</taxon>
    </lineage>
</organism>
<sequence length="147" mass="16935">MGRIIISLLLQIMMISFPLDACVIVDDHNDLVHNMTDALIATTDFKTGELNDYACELGGMDLVVLGAPYMNLENFRIIQDQLSQEALLLVYWVGGMDQVSTCEKIQEWFSNHQVFCLGVNEDEISESRWLQERFEKTLLQIYAYHLR</sequence>
<proteinExistence type="predicted"/>
<name>A0A9D1HQ25_9FIRM</name>